<dbReference type="InterPro" id="IPR045584">
    <property type="entry name" value="Pilin-like"/>
</dbReference>
<dbReference type="Pfam" id="PF07963">
    <property type="entry name" value="N_methyl"/>
    <property type="match status" value="1"/>
</dbReference>
<accession>A0A0M4SSP1</accession>
<feature type="transmembrane region" description="Helical" evidence="1">
    <location>
        <begin position="12"/>
        <end position="34"/>
    </location>
</feature>
<dbReference type="KEGG" id="ccoc:CCON33237_0623"/>
<dbReference type="AlphaFoldDB" id="A0A0M4SSP1"/>
<gene>
    <name evidence="2" type="ORF">CCON33237_0623</name>
</gene>
<keyword evidence="1" id="KW-0812">Transmembrane</keyword>
<organism evidence="2 3">
    <name type="scientific">Campylobacter concisus</name>
    <dbReference type="NCBI Taxonomy" id="199"/>
    <lineage>
        <taxon>Bacteria</taxon>
        <taxon>Pseudomonadati</taxon>
        <taxon>Campylobacterota</taxon>
        <taxon>Epsilonproteobacteria</taxon>
        <taxon>Campylobacterales</taxon>
        <taxon>Campylobacteraceae</taxon>
        <taxon>Campylobacter</taxon>
    </lineage>
</organism>
<evidence type="ECO:0000256" key="1">
    <source>
        <dbReference type="SAM" id="Phobius"/>
    </source>
</evidence>
<evidence type="ECO:0000313" key="2">
    <source>
        <dbReference type="EMBL" id="ALF47320.1"/>
    </source>
</evidence>
<dbReference type="EMBL" id="CP012541">
    <property type="protein sequence ID" value="ALF47320.1"/>
    <property type="molecule type" value="Genomic_DNA"/>
</dbReference>
<keyword evidence="1" id="KW-0472">Membrane</keyword>
<proteinExistence type="predicted"/>
<protein>
    <submittedName>
        <fullName evidence="2">Uncharacterized protein</fullName>
    </submittedName>
</protein>
<dbReference type="SUPFAM" id="SSF54523">
    <property type="entry name" value="Pili subunits"/>
    <property type="match status" value="1"/>
</dbReference>
<dbReference type="Proteomes" id="UP000066049">
    <property type="component" value="Chromosome"/>
</dbReference>
<sequence length="340" mass="37959">MEMKKTKKAFTLIELIIVITVLGVISLMSFNTLMNLYQNYFQSKVINELETQSEIALEQISMLLSHRIKQSVIARKKNGDYLALNDSGVNLSSDFEILEFIPAAYELFDGINEYKGDDTNGDPIFEEGIYSGYVDLANSSIANGLKSPGSKFNDAFRNGVMDLTCENDSNEEDVNSGSRCINADNENGGLVAIFSSILYRVGSSFGYQENLDQRHLDIAKVGIQSIDTLKISSDFKNKKISEQYKLAYTAIAIAPAEQSAEDVQNGSFDLKIYYNYRPWLNEGFKKFSPTSTKDIKAESATLAKHVTRFVFTEKNGVIALKLCLKAERSEITICKSKAVY</sequence>
<dbReference type="InterPro" id="IPR012902">
    <property type="entry name" value="N_methyl_site"/>
</dbReference>
<evidence type="ECO:0000313" key="3">
    <source>
        <dbReference type="Proteomes" id="UP000066049"/>
    </source>
</evidence>
<name>A0A0M4SSP1_9BACT</name>
<dbReference type="PATRIC" id="fig|199.248.peg.653"/>
<dbReference type="NCBIfam" id="TIGR02532">
    <property type="entry name" value="IV_pilin_GFxxxE"/>
    <property type="match status" value="1"/>
</dbReference>
<keyword evidence="1" id="KW-1133">Transmembrane helix</keyword>
<reference evidence="3" key="1">
    <citation type="submission" date="2015-08" db="EMBL/GenBank/DDBJ databases">
        <title>Comparative genomics of the Campylobacter concisus group.</title>
        <authorList>
            <person name="Miller W.G."/>
            <person name="Yee E."/>
            <person name="Chapman M.H."/>
            <person name="Huynh S."/>
            <person name="Bono J.L."/>
            <person name="On S.L.W."/>
            <person name="St Leger J."/>
            <person name="Foster G."/>
            <person name="Parker C.T."/>
        </authorList>
    </citation>
    <scope>NUCLEOTIDE SEQUENCE [LARGE SCALE GENOMIC DNA]</scope>
    <source>
        <strain evidence="3">ATCC 33237</strain>
    </source>
</reference>